<comment type="caution">
    <text evidence="4">The sequence shown here is derived from an EMBL/GenBank/DDBJ whole genome shotgun (WGS) entry which is preliminary data.</text>
</comment>
<dbReference type="OrthoDB" id="9798935at2"/>
<evidence type="ECO:0000313" key="4">
    <source>
        <dbReference type="EMBL" id="KAB3531824.1"/>
    </source>
</evidence>
<keyword evidence="2" id="KW-1133">Transmembrane helix</keyword>
<proteinExistence type="predicted"/>
<dbReference type="Pfam" id="PF03990">
    <property type="entry name" value="DUF348"/>
    <property type="match status" value="2"/>
</dbReference>
<dbReference type="InterPro" id="IPR010611">
    <property type="entry name" value="3D_dom"/>
</dbReference>
<dbReference type="PROSITE" id="PS51109">
    <property type="entry name" value="G5"/>
    <property type="match status" value="1"/>
</dbReference>
<evidence type="ECO:0000256" key="2">
    <source>
        <dbReference type="SAM" id="Phobius"/>
    </source>
</evidence>
<dbReference type="GO" id="GO:0019867">
    <property type="term" value="C:outer membrane"/>
    <property type="evidence" value="ECO:0007669"/>
    <property type="project" value="InterPro"/>
</dbReference>
<keyword evidence="1" id="KW-0732">Signal</keyword>
<keyword evidence="2" id="KW-0812">Transmembrane</keyword>
<dbReference type="GO" id="GO:0009254">
    <property type="term" value="P:peptidoglycan turnover"/>
    <property type="evidence" value="ECO:0007669"/>
    <property type="project" value="InterPro"/>
</dbReference>
<dbReference type="InterPro" id="IPR011098">
    <property type="entry name" value="G5_dom"/>
</dbReference>
<name>A0A833MES5_9FIRM</name>
<feature type="domain" description="G5" evidence="3">
    <location>
        <begin position="146"/>
        <end position="226"/>
    </location>
</feature>
<protein>
    <submittedName>
        <fullName evidence="4">DUF348 domain-containing protein</fullName>
    </submittedName>
</protein>
<dbReference type="Pfam" id="PF07501">
    <property type="entry name" value="G5"/>
    <property type="match status" value="1"/>
</dbReference>
<dbReference type="EMBL" id="WBZB01000012">
    <property type="protein sequence ID" value="KAB3531824.1"/>
    <property type="molecule type" value="Genomic_DNA"/>
</dbReference>
<keyword evidence="2" id="KW-0472">Membrane</keyword>
<keyword evidence="5" id="KW-1185">Reference proteome</keyword>
<dbReference type="GO" id="GO:0004553">
    <property type="term" value="F:hydrolase activity, hydrolyzing O-glycosyl compounds"/>
    <property type="evidence" value="ECO:0007669"/>
    <property type="project" value="InterPro"/>
</dbReference>
<evidence type="ECO:0000256" key="1">
    <source>
        <dbReference type="ARBA" id="ARBA00022729"/>
    </source>
</evidence>
<dbReference type="InterPro" id="IPR036908">
    <property type="entry name" value="RlpA-like_sf"/>
</dbReference>
<dbReference type="SUPFAM" id="SSF50685">
    <property type="entry name" value="Barwin-like endoglucanases"/>
    <property type="match status" value="1"/>
</dbReference>
<dbReference type="SMART" id="SM01208">
    <property type="entry name" value="G5"/>
    <property type="match status" value="1"/>
</dbReference>
<dbReference type="PANTHER" id="PTHR39160:SF4">
    <property type="entry name" value="RESUSCITATION-PROMOTING FACTOR RPFB"/>
    <property type="match status" value="1"/>
</dbReference>
<reference evidence="4 5" key="1">
    <citation type="submission" date="2019-10" db="EMBL/GenBank/DDBJ databases">
        <title>Alkaliphilus serpentinus sp. nov. and Alkaliphilus pronyensis sp. nov., two novel anaerobic alkaliphilic species isolated from the serpentinized-hosted hydrothermal field of the Prony Bay (New Caledonia).</title>
        <authorList>
            <person name="Postec A."/>
        </authorList>
    </citation>
    <scope>NUCLEOTIDE SEQUENCE [LARGE SCALE GENOMIC DNA]</scope>
    <source>
        <strain evidence="4 5">LacT</strain>
    </source>
</reference>
<organism evidence="4 5">
    <name type="scientific">Alkaliphilus serpentinus</name>
    <dbReference type="NCBI Taxonomy" id="1482731"/>
    <lineage>
        <taxon>Bacteria</taxon>
        <taxon>Bacillati</taxon>
        <taxon>Bacillota</taxon>
        <taxon>Clostridia</taxon>
        <taxon>Peptostreptococcales</taxon>
        <taxon>Natronincolaceae</taxon>
        <taxon>Alkaliphilus</taxon>
    </lineage>
</organism>
<feature type="transmembrane region" description="Helical" evidence="2">
    <location>
        <begin position="15"/>
        <end position="32"/>
    </location>
</feature>
<sequence length="344" mass="38420">MQSIVSSNRLFNKKILIAAMVILLVAATIIVMKLNKHVVIAFDGQEVKVMTFAKDVEGLLKKEGIEFEEEDKIIPGLQERLVDGTRIVIHRAFDITLVDGGYETQIRTAESTIKDLLSSQEIKINPLDEIEPALTEELKAGEIVTITRREENYIVEEQEVPFHTVTKYSDTLNHGETRLIQDGENGLKEIKIKISYEDGIEVAREVVEETIHKEAIDEIVEKGTLNYIVSSRGEVTRYKEVIVMEASAYDAGFESTGKNPGDPYYGLTRSGTKVRRGVVAVDPKVIPLGTKLYVESMDGTASYGYAVAEDTGGAIKGNKIDLFMEDRSEALKFGRRKVKVYILE</sequence>
<evidence type="ECO:0000259" key="3">
    <source>
        <dbReference type="PROSITE" id="PS51109"/>
    </source>
</evidence>
<dbReference type="AlphaFoldDB" id="A0A833MES5"/>
<accession>A0A833MES5</accession>
<dbReference type="InterPro" id="IPR007137">
    <property type="entry name" value="DUF348"/>
</dbReference>
<dbReference type="CDD" id="cd22786">
    <property type="entry name" value="DPBB_YuiC-like"/>
    <property type="match status" value="1"/>
</dbReference>
<dbReference type="RefSeq" id="WP_151865004.1">
    <property type="nucleotide sequence ID" value="NZ_WBZB01000012.1"/>
</dbReference>
<dbReference type="Gene3D" id="2.40.40.10">
    <property type="entry name" value="RlpA-like domain"/>
    <property type="match status" value="1"/>
</dbReference>
<dbReference type="PANTHER" id="PTHR39160">
    <property type="entry name" value="CELL WALL-BINDING PROTEIN YOCH"/>
    <property type="match status" value="1"/>
</dbReference>
<dbReference type="InterPro" id="IPR051933">
    <property type="entry name" value="Resuscitation_pf_RpfB"/>
</dbReference>
<evidence type="ECO:0000313" key="5">
    <source>
        <dbReference type="Proteomes" id="UP000465601"/>
    </source>
</evidence>
<dbReference type="Gene3D" id="2.20.230.10">
    <property type="entry name" value="Resuscitation-promoting factor rpfb"/>
    <property type="match status" value="1"/>
</dbReference>
<dbReference type="Proteomes" id="UP000465601">
    <property type="component" value="Unassembled WGS sequence"/>
</dbReference>
<dbReference type="Pfam" id="PF06725">
    <property type="entry name" value="3D"/>
    <property type="match status" value="1"/>
</dbReference>
<gene>
    <name evidence="4" type="ORF">F8153_03655</name>
</gene>